<dbReference type="AlphaFoldDB" id="A0AAN8PTB2"/>
<dbReference type="GO" id="GO:0070403">
    <property type="term" value="F:NAD+ binding"/>
    <property type="evidence" value="ECO:0007669"/>
    <property type="project" value="UniProtKB-UniRule"/>
</dbReference>
<evidence type="ECO:0000259" key="14">
    <source>
        <dbReference type="PROSITE" id="PS50305"/>
    </source>
</evidence>
<comment type="catalytic activity">
    <reaction evidence="7">
        <text>N(6)-tetradecanoyl-L-lysyl-[protein] + NAD(+) + H2O = 2''-O-tetradecanoyl-ADP-D-ribose + nicotinamide + L-lysyl-[protein]</text>
        <dbReference type="Rhea" id="RHEA:70567"/>
        <dbReference type="Rhea" id="RHEA-COMP:9752"/>
        <dbReference type="Rhea" id="RHEA-COMP:15437"/>
        <dbReference type="ChEBI" id="CHEBI:15377"/>
        <dbReference type="ChEBI" id="CHEBI:17154"/>
        <dbReference type="ChEBI" id="CHEBI:29969"/>
        <dbReference type="ChEBI" id="CHEBI:57540"/>
        <dbReference type="ChEBI" id="CHEBI:141129"/>
        <dbReference type="ChEBI" id="CHEBI:189674"/>
    </reaction>
    <physiologicalReaction direction="left-to-right" evidence="7">
        <dbReference type="Rhea" id="RHEA:70568"/>
    </physiologicalReaction>
</comment>
<evidence type="ECO:0000256" key="1">
    <source>
        <dbReference type="ARBA" id="ARBA00006924"/>
    </source>
</evidence>
<dbReference type="PANTHER" id="PTHR11085">
    <property type="entry name" value="NAD-DEPENDENT PROTEIN DEACYLASE SIRTUIN-5, MITOCHONDRIAL-RELATED"/>
    <property type="match status" value="1"/>
</dbReference>
<comment type="cofactor">
    <cofactor evidence="11">
        <name>Zn(2+)</name>
        <dbReference type="ChEBI" id="CHEBI:29105"/>
    </cofactor>
    <text evidence="11">Binds 1 zinc ion per subunit.</text>
</comment>
<dbReference type="GO" id="GO:0008270">
    <property type="term" value="F:zinc ion binding"/>
    <property type="evidence" value="ECO:0007669"/>
    <property type="project" value="UniProtKB-UniRule"/>
</dbReference>
<dbReference type="Proteomes" id="UP001347796">
    <property type="component" value="Unassembled WGS sequence"/>
</dbReference>
<feature type="binding site" evidence="11 12">
    <location>
        <position position="223"/>
    </location>
    <ligand>
        <name>Zn(2+)</name>
        <dbReference type="ChEBI" id="CHEBI:29105"/>
    </ligand>
</feature>
<keyword evidence="16" id="KW-1185">Reference proteome</keyword>
<dbReference type="InterPro" id="IPR050134">
    <property type="entry name" value="NAD-dep_sirtuin_deacylases"/>
</dbReference>
<feature type="binding site" evidence="11 12">
    <location>
        <position position="197"/>
    </location>
    <ligand>
        <name>Zn(2+)</name>
        <dbReference type="ChEBI" id="CHEBI:29105"/>
    </ligand>
</feature>
<comment type="catalytic activity">
    <reaction evidence="6">
        <text>N(6)-hexadecanoyl-L-lysyl-[protein] + NAD(+) + H2O = 2''-O-hexadecanoyl-ADP-D-ribose + nicotinamide + L-lysyl-[protein]</text>
        <dbReference type="Rhea" id="RHEA:70563"/>
        <dbReference type="Rhea" id="RHEA-COMP:9752"/>
        <dbReference type="Rhea" id="RHEA-COMP:14175"/>
        <dbReference type="ChEBI" id="CHEBI:15377"/>
        <dbReference type="ChEBI" id="CHEBI:17154"/>
        <dbReference type="ChEBI" id="CHEBI:29969"/>
        <dbReference type="ChEBI" id="CHEBI:57540"/>
        <dbReference type="ChEBI" id="CHEBI:138936"/>
        <dbReference type="ChEBI" id="CHEBI:189673"/>
    </reaction>
    <physiologicalReaction direction="left-to-right" evidence="6">
        <dbReference type="Rhea" id="RHEA:70564"/>
    </physiologicalReaction>
</comment>
<dbReference type="PANTHER" id="PTHR11085:SF6">
    <property type="entry name" value="NAD-DEPENDENT PROTEIN DEACETYLASE SIRTUIN-2"/>
    <property type="match status" value="1"/>
</dbReference>
<dbReference type="InterPro" id="IPR003000">
    <property type="entry name" value="Sirtuin"/>
</dbReference>
<evidence type="ECO:0000256" key="3">
    <source>
        <dbReference type="ARBA" id="ARBA00022723"/>
    </source>
</evidence>
<evidence type="ECO:0000256" key="11">
    <source>
        <dbReference type="PIRSR" id="PIRSR037938-3"/>
    </source>
</evidence>
<comment type="similarity">
    <text evidence="1 8">Belongs to the sirtuin family. Class I subfamily.</text>
</comment>
<feature type="binding site" evidence="10">
    <location>
        <begin position="166"/>
        <end position="169"/>
    </location>
    <ligand>
        <name>NAD(+)</name>
        <dbReference type="ChEBI" id="CHEBI:57540"/>
    </ligand>
</feature>
<evidence type="ECO:0000256" key="8">
    <source>
        <dbReference type="PIRNR" id="PIRNR037938"/>
    </source>
</evidence>
<evidence type="ECO:0000256" key="5">
    <source>
        <dbReference type="ARBA" id="ARBA00023027"/>
    </source>
</evidence>
<evidence type="ECO:0000313" key="16">
    <source>
        <dbReference type="Proteomes" id="UP001347796"/>
    </source>
</evidence>
<dbReference type="GO" id="GO:0017136">
    <property type="term" value="F:histone deacetylase activity, NAD-dependent"/>
    <property type="evidence" value="ECO:0007669"/>
    <property type="project" value="InterPro"/>
</dbReference>
<dbReference type="CDD" id="cd01408">
    <property type="entry name" value="SIRT1"/>
    <property type="match status" value="1"/>
</dbReference>
<organism evidence="15 16">
    <name type="scientific">Patella caerulea</name>
    <name type="common">Rayed Mediterranean limpet</name>
    <dbReference type="NCBI Taxonomy" id="87958"/>
    <lineage>
        <taxon>Eukaryota</taxon>
        <taxon>Metazoa</taxon>
        <taxon>Spiralia</taxon>
        <taxon>Lophotrochozoa</taxon>
        <taxon>Mollusca</taxon>
        <taxon>Gastropoda</taxon>
        <taxon>Patellogastropoda</taxon>
        <taxon>Patelloidea</taxon>
        <taxon>Patellidae</taxon>
        <taxon>Patella</taxon>
    </lineage>
</organism>
<feature type="binding site" evidence="11 12">
    <location>
        <position position="194"/>
    </location>
    <ligand>
        <name>Zn(2+)</name>
        <dbReference type="ChEBI" id="CHEBI:29105"/>
    </ligand>
</feature>
<keyword evidence="4 8" id="KW-0862">Zinc</keyword>
<keyword evidence="5 8" id="KW-0520">NAD</keyword>
<evidence type="ECO:0000256" key="13">
    <source>
        <dbReference type="SAM" id="MobiDB-lite"/>
    </source>
</evidence>
<dbReference type="EMBL" id="JAZGQO010000007">
    <property type="protein sequence ID" value="KAK6183463.1"/>
    <property type="molecule type" value="Genomic_DNA"/>
</dbReference>
<evidence type="ECO:0000256" key="7">
    <source>
        <dbReference type="ARBA" id="ARBA00048905"/>
    </source>
</evidence>
<feature type="active site" description="Proton acceptor" evidence="9 12">
    <location>
        <position position="186"/>
    </location>
</feature>
<proteinExistence type="inferred from homology"/>
<comment type="catalytic activity">
    <reaction evidence="8">
        <text>N(6)-acetyl-L-lysyl-[protein] + NAD(+) + H2O = 2''-O-acetyl-ADP-D-ribose + nicotinamide + L-lysyl-[protein]</text>
        <dbReference type="Rhea" id="RHEA:43636"/>
        <dbReference type="Rhea" id="RHEA-COMP:9752"/>
        <dbReference type="Rhea" id="RHEA-COMP:10731"/>
        <dbReference type="ChEBI" id="CHEBI:15377"/>
        <dbReference type="ChEBI" id="CHEBI:17154"/>
        <dbReference type="ChEBI" id="CHEBI:29969"/>
        <dbReference type="ChEBI" id="CHEBI:57540"/>
        <dbReference type="ChEBI" id="CHEBI:61930"/>
        <dbReference type="ChEBI" id="CHEBI:83767"/>
        <dbReference type="EC" id="2.3.1.286"/>
    </reaction>
</comment>
<dbReference type="InterPro" id="IPR029035">
    <property type="entry name" value="DHS-like_NAD/FAD-binding_dom"/>
</dbReference>
<dbReference type="InterPro" id="IPR026590">
    <property type="entry name" value="Ssirtuin_cat_dom"/>
</dbReference>
<evidence type="ECO:0000256" key="4">
    <source>
        <dbReference type="ARBA" id="ARBA00022833"/>
    </source>
</evidence>
<dbReference type="SUPFAM" id="SSF52467">
    <property type="entry name" value="DHS-like NAD/FAD-binding domain"/>
    <property type="match status" value="1"/>
</dbReference>
<comment type="caution">
    <text evidence="15">The sequence shown here is derived from an EMBL/GenBank/DDBJ whole genome shotgun (WGS) entry which is preliminary data.</text>
</comment>
<accession>A0AAN8PTB2</accession>
<feature type="binding site" evidence="11 12">
    <location>
        <position position="218"/>
    </location>
    <ligand>
        <name>Zn(2+)</name>
        <dbReference type="ChEBI" id="CHEBI:29105"/>
    </ligand>
</feature>
<dbReference type="PIRSF" id="PIRSF037938">
    <property type="entry name" value="SIR2_euk"/>
    <property type="match status" value="1"/>
</dbReference>
<sequence length="367" mass="41142">MAEKEETDPKAQPKSESEDVGVNAQKVLDDLSEFLDPSFLGNFMRDRLHIDESGKKVLDEVSVEGVARYIKDNKCKNIITMAGAGISTSAGIPDFRSEGSGLYDNLQKYNLPCPEAIFTIDYFRENPKPFFVLAKELFPGTLTPTPCHYFIRMLHDKGLLLRHYTQNIDTLERISGLPDDKVVEAHGTFHTSHCLTCKKEYTMEWMKEKIFSDVVPECEETNCKGVVKPDIVFFGEALPKRFADCVGEDFEKCDLLIIMGTSLKVQPFASLSSRVSKDCPRLYINLQAADPAPAGFLAFLMPTSGFDFDSEKKYRDVFKQATCDDGCQQLAALIGWGTELKTLIKTETVKINKENGKSEKPEKVKAV</sequence>
<evidence type="ECO:0000256" key="10">
    <source>
        <dbReference type="PIRSR" id="PIRSR037938-2"/>
    </source>
</evidence>
<feature type="binding site" evidence="10">
    <location>
        <begin position="84"/>
        <end position="88"/>
    </location>
    <ligand>
        <name>NAD(+)</name>
        <dbReference type="ChEBI" id="CHEBI:57540"/>
    </ligand>
</feature>
<evidence type="ECO:0000256" key="6">
    <source>
        <dbReference type="ARBA" id="ARBA00048378"/>
    </source>
</evidence>
<dbReference type="InterPro" id="IPR017328">
    <property type="entry name" value="Sirtuin_class_I"/>
</dbReference>
<protein>
    <recommendedName>
        <fullName evidence="8">NAD-dependent protein deacetylase</fullName>
        <ecNumber evidence="8">2.3.1.286</ecNumber>
    </recommendedName>
</protein>
<evidence type="ECO:0000256" key="12">
    <source>
        <dbReference type="PROSITE-ProRule" id="PRU00236"/>
    </source>
</evidence>
<feature type="region of interest" description="Disordered" evidence="13">
    <location>
        <begin position="1"/>
        <end position="21"/>
    </location>
</feature>
<evidence type="ECO:0000256" key="9">
    <source>
        <dbReference type="PIRSR" id="PIRSR037938-1"/>
    </source>
</evidence>
<feature type="binding site" evidence="10">
    <location>
        <position position="323"/>
    </location>
    <ligand>
        <name>NAD(+)</name>
        <dbReference type="ChEBI" id="CHEBI:57540"/>
    </ligand>
</feature>
<evidence type="ECO:0000256" key="2">
    <source>
        <dbReference type="ARBA" id="ARBA00022679"/>
    </source>
</evidence>
<gene>
    <name evidence="15" type="ORF">SNE40_010940</name>
</gene>
<keyword evidence="2 8" id="KW-0808">Transferase</keyword>
<dbReference type="PROSITE" id="PS50305">
    <property type="entry name" value="SIRTUIN"/>
    <property type="match status" value="1"/>
</dbReference>
<keyword evidence="3 8" id="KW-0479">Metal-binding</keyword>
<dbReference type="Gene3D" id="3.40.50.1220">
    <property type="entry name" value="TPP-binding domain"/>
    <property type="match status" value="1"/>
</dbReference>
<dbReference type="GO" id="GO:0005634">
    <property type="term" value="C:nucleus"/>
    <property type="evidence" value="ECO:0007669"/>
    <property type="project" value="TreeGrafter"/>
</dbReference>
<dbReference type="Gene3D" id="3.30.1600.10">
    <property type="entry name" value="SIR2/SIRT2 'Small Domain"/>
    <property type="match status" value="1"/>
</dbReference>
<evidence type="ECO:0000313" key="15">
    <source>
        <dbReference type="EMBL" id="KAK6183463.1"/>
    </source>
</evidence>
<dbReference type="EC" id="2.3.1.286" evidence="8"/>
<feature type="binding site" evidence="10">
    <location>
        <begin position="94"/>
        <end position="96"/>
    </location>
    <ligand>
        <name>NAD(+)</name>
        <dbReference type="ChEBI" id="CHEBI:57540"/>
    </ligand>
</feature>
<feature type="domain" description="Deacetylase sirtuin-type" evidence="14">
    <location>
        <begin position="56"/>
        <end position="337"/>
    </location>
</feature>
<dbReference type="InterPro" id="IPR026591">
    <property type="entry name" value="Sirtuin_cat_small_dom_sf"/>
</dbReference>
<feature type="compositionally biased region" description="Basic and acidic residues" evidence="13">
    <location>
        <begin position="1"/>
        <end position="17"/>
    </location>
</feature>
<feature type="binding site" evidence="10">
    <location>
        <begin position="261"/>
        <end position="262"/>
    </location>
    <ligand>
        <name>NAD(+)</name>
        <dbReference type="ChEBI" id="CHEBI:57540"/>
    </ligand>
</feature>
<reference evidence="15 16" key="1">
    <citation type="submission" date="2024-01" db="EMBL/GenBank/DDBJ databases">
        <title>The genome of the rayed Mediterranean limpet Patella caerulea (Linnaeus, 1758).</title>
        <authorList>
            <person name="Anh-Thu Weber A."/>
            <person name="Halstead-Nussloch G."/>
        </authorList>
    </citation>
    <scope>NUCLEOTIDE SEQUENCE [LARGE SCALE GENOMIC DNA]</scope>
    <source>
        <strain evidence="15">AATW-2023a</strain>
        <tissue evidence="15">Whole specimen</tissue>
    </source>
</reference>
<name>A0AAN8PTB2_PATCE</name>
<dbReference type="Pfam" id="PF02146">
    <property type="entry name" value="SIR2"/>
    <property type="match status" value="1"/>
</dbReference>